<reference evidence="1 2" key="1">
    <citation type="submission" date="2019-05" db="EMBL/GenBank/DDBJ databases">
        <title>Another draft genome of Portunus trituberculatus and its Hox gene families provides insights of decapod evolution.</title>
        <authorList>
            <person name="Jeong J.-H."/>
            <person name="Song I."/>
            <person name="Kim S."/>
            <person name="Choi T."/>
            <person name="Kim D."/>
            <person name="Ryu S."/>
            <person name="Kim W."/>
        </authorList>
    </citation>
    <scope>NUCLEOTIDE SEQUENCE [LARGE SCALE GENOMIC DNA]</scope>
    <source>
        <tissue evidence="1">Muscle</tissue>
    </source>
</reference>
<gene>
    <name evidence="1" type="ORF">E2C01_048377</name>
</gene>
<comment type="caution">
    <text evidence="1">The sequence shown here is derived from an EMBL/GenBank/DDBJ whole genome shotgun (WGS) entry which is preliminary data.</text>
</comment>
<protein>
    <submittedName>
        <fullName evidence="1">Uncharacterized protein</fullName>
    </submittedName>
</protein>
<organism evidence="1 2">
    <name type="scientific">Portunus trituberculatus</name>
    <name type="common">Swimming crab</name>
    <name type="synonym">Neptunus trituberculatus</name>
    <dbReference type="NCBI Taxonomy" id="210409"/>
    <lineage>
        <taxon>Eukaryota</taxon>
        <taxon>Metazoa</taxon>
        <taxon>Ecdysozoa</taxon>
        <taxon>Arthropoda</taxon>
        <taxon>Crustacea</taxon>
        <taxon>Multicrustacea</taxon>
        <taxon>Malacostraca</taxon>
        <taxon>Eumalacostraca</taxon>
        <taxon>Eucarida</taxon>
        <taxon>Decapoda</taxon>
        <taxon>Pleocyemata</taxon>
        <taxon>Brachyura</taxon>
        <taxon>Eubrachyura</taxon>
        <taxon>Portunoidea</taxon>
        <taxon>Portunidae</taxon>
        <taxon>Portuninae</taxon>
        <taxon>Portunus</taxon>
    </lineage>
</organism>
<proteinExistence type="predicted"/>
<name>A0A5B7G2Z9_PORTR</name>
<accession>A0A5B7G2Z9</accession>
<dbReference type="AlphaFoldDB" id="A0A5B7G2Z9"/>
<dbReference type="EMBL" id="VSRR010012371">
    <property type="protein sequence ID" value="MPC54460.1"/>
    <property type="molecule type" value="Genomic_DNA"/>
</dbReference>
<sequence>MMWPWPALAKSQSLRSADAVRLFAITVKHRVLVFMSKLSQPITDPQRINKGPSWHIKMGLAQLEP</sequence>
<evidence type="ECO:0000313" key="1">
    <source>
        <dbReference type="EMBL" id="MPC54460.1"/>
    </source>
</evidence>
<evidence type="ECO:0000313" key="2">
    <source>
        <dbReference type="Proteomes" id="UP000324222"/>
    </source>
</evidence>
<dbReference type="Proteomes" id="UP000324222">
    <property type="component" value="Unassembled WGS sequence"/>
</dbReference>
<keyword evidence="2" id="KW-1185">Reference proteome</keyword>